<dbReference type="RefSeq" id="XP_008085602.1">
    <property type="nucleotide sequence ID" value="XM_008087411.1"/>
</dbReference>
<evidence type="ECO:0000313" key="1">
    <source>
        <dbReference type="EMBL" id="EPE26412.1"/>
    </source>
</evidence>
<keyword evidence="2" id="KW-1185">Reference proteome</keyword>
<accession>S3CIT8</accession>
<dbReference type="KEGG" id="glz:GLAREA_02325"/>
<evidence type="ECO:0000313" key="2">
    <source>
        <dbReference type="Proteomes" id="UP000016922"/>
    </source>
</evidence>
<dbReference type="EMBL" id="KE145370">
    <property type="protein sequence ID" value="EPE26412.1"/>
    <property type="molecule type" value="Genomic_DNA"/>
</dbReference>
<gene>
    <name evidence="1" type="ORF">GLAREA_02325</name>
</gene>
<dbReference type="AlphaFoldDB" id="S3CIT8"/>
<dbReference type="HOGENOM" id="CLU_1447818_0_0_1"/>
<sequence length="187" mass="21526">MDFVESVHAGIEINKPVRISIVTSMETLPKFYSGELPLQPNDCVEYTENPAGIEMARQIYEYLFERISPKSLRKIVRHACYIADRQRRPIPTVEDVMLNGDEELVFTSYVITFDYQVPLGDEDPNAVQLVVDEQLRVTGRPHRLAKERARINHTLKKVPGMPDEYYGRKELLGLREDFYGHGSAVEE</sequence>
<dbReference type="Proteomes" id="UP000016922">
    <property type="component" value="Unassembled WGS sequence"/>
</dbReference>
<reference evidence="1 2" key="1">
    <citation type="journal article" date="2013" name="BMC Genomics">
        <title>Genomics-driven discovery of the pneumocandin biosynthetic gene cluster in the fungus Glarea lozoyensis.</title>
        <authorList>
            <person name="Chen L."/>
            <person name="Yue Q."/>
            <person name="Zhang X."/>
            <person name="Xiang M."/>
            <person name="Wang C."/>
            <person name="Li S."/>
            <person name="Che Y."/>
            <person name="Ortiz-Lopez F.J."/>
            <person name="Bills G.F."/>
            <person name="Liu X."/>
            <person name="An Z."/>
        </authorList>
    </citation>
    <scope>NUCLEOTIDE SEQUENCE [LARGE SCALE GENOMIC DNA]</scope>
    <source>
        <strain evidence="2">ATCC 20868 / MF5171</strain>
    </source>
</reference>
<dbReference type="OrthoDB" id="10388918at2759"/>
<dbReference type="GeneID" id="19461382"/>
<organism evidence="1 2">
    <name type="scientific">Glarea lozoyensis (strain ATCC 20868 / MF5171)</name>
    <dbReference type="NCBI Taxonomy" id="1116229"/>
    <lineage>
        <taxon>Eukaryota</taxon>
        <taxon>Fungi</taxon>
        <taxon>Dikarya</taxon>
        <taxon>Ascomycota</taxon>
        <taxon>Pezizomycotina</taxon>
        <taxon>Leotiomycetes</taxon>
        <taxon>Helotiales</taxon>
        <taxon>Helotiaceae</taxon>
        <taxon>Glarea</taxon>
    </lineage>
</organism>
<proteinExistence type="predicted"/>
<name>S3CIT8_GLAL2</name>
<protein>
    <submittedName>
        <fullName evidence="1">Uncharacterized protein</fullName>
    </submittedName>
</protein>